<feature type="binding site" evidence="6">
    <location>
        <position position="79"/>
    </location>
    <ligand>
        <name>substrate</name>
    </ligand>
</feature>
<dbReference type="GO" id="GO:0006508">
    <property type="term" value="P:proteolysis"/>
    <property type="evidence" value="ECO:0007669"/>
    <property type="project" value="UniProtKB-KW"/>
</dbReference>
<accession>A0A9D5QDD1</accession>
<dbReference type="InterPro" id="IPR002467">
    <property type="entry name" value="Pept_M24A_MAP1"/>
</dbReference>
<feature type="binding site" evidence="6">
    <location>
        <position position="107"/>
    </location>
    <ligand>
        <name>a divalent metal cation</name>
        <dbReference type="ChEBI" id="CHEBI:60240"/>
        <label>2</label>
        <note>catalytic</note>
    </ligand>
</feature>
<evidence type="ECO:0000256" key="6">
    <source>
        <dbReference type="HAMAP-Rule" id="MF_01974"/>
    </source>
</evidence>
<dbReference type="InterPro" id="IPR001714">
    <property type="entry name" value="Pept_M24_MAP"/>
</dbReference>
<dbReference type="SUPFAM" id="SSF55920">
    <property type="entry name" value="Creatinase/aminopeptidase"/>
    <property type="match status" value="1"/>
</dbReference>
<dbReference type="PANTHER" id="PTHR43330">
    <property type="entry name" value="METHIONINE AMINOPEPTIDASE"/>
    <property type="match status" value="1"/>
</dbReference>
<comment type="caution">
    <text evidence="9">The sequence shown here is derived from an EMBL/GenBank/DDBJ whole genome shotgun (WGS) entry which is preliminary data.</text>
</comment>
<feature type="binding site" evidence="6">
    <location>
        <position position="203"/>
    </location>
    <ligand>
        <name>a divalent metal cation</name>
        <dbReference type="ChEBI" id="CHEBI:60240"/>
        <label>2</label>
        <note>catalytic</note>
    </ligand>
</feature>
<keyword evidence="3 6" id="KW-0645">Protease</keyword>
<organism evidence="9 10">
    <name type="scientific">candidate division WOR-3 bacterium</name>
    <dbReference type="NCBI Taxonomy" id="2052148"/>
    <lineage>
        <taxon>Bacteria</taxon>
        <taxon>Bacteria division WOR-3</taxon>
    </lineage>
</organism>
<evidence type="ECO:0000256" key="2">
    <source>
        <dbReference type="ARBA" id="ARBA00022438"/>
    </source>
</evidence>
<dbReference type="InterPro" id="IPR000994">
    <property type="entry name" value="Pept_M24"/>
</dbReference>
<feature type="binding site" evidence="6">
    <location>
        <position position="170"/>
    </location>
    <ligand>
        <name>a divalent metal cation</name>
        <dbReference type="ChEBI" id="CHEBI:60240"/>
        <label>2</label>
        <note>catalytic</note>
    </ligand>
</feature>
<reference evidence="9" key="1">
    <citation type="submission" date="2019-11" db="EMBL/GenBank/DDBJ databases">
        <title>Microbial mats filling the niche in hypersaline microbial mats.</title>
        <authorList>
            <person name="Wong H.L."/>
            <person name="Macleod F.I."/>
            <person name="White R.A. III"/>
            <person name="Burns B.P."/>
        </authorList>
    </citation>
    <scope>NUCLEOTIDE SEQUENCE</scope>
    <source>
        <strain evidence="9">Bin_327</strain>
    </source>
</reference>
<feature type="binding site" evidence="6">
    <location>
        <position position="107"/>
    </location>
    <ligand>
        <name>a divalent metal cation</name>
        <dbReference type="ChEBI" id="CHEBI:60240"/>
        <label>1</label>
    </ligand>
</feature>
<proteinExistence type="inferred from homology"/>
<dbReference type="GO" id="GO:0070006">
    <property type="term" value="F:metalloaminopeptidase activity"/>
    <property type="evidence" value="ECO:0007669"/>
    <property type="project" value="UniProtKB-UniRule"/>
</dbReference>
<evidence type="ECO:0000313" key="10">
    <source>
        <dbReference type="Proteomes" id="UP000630660"/>
    </source>
</evidence>
<comment type="cofactor">
    <cofactor evidence="6">
        <name>Co(2+)</name>
        <dbReference type="ChEBI" id="CHEBI:48828"/>
    </cofactor>
    <cofactor evidence="6">
        <name>Zn(2+)</name>
        <dbReference type="ChEBI" id="CHEBI:29105"/>
    </cofactor>
    <cofactor evidence="6">
        <name>Mn(2+)</name>
        <dbReference type="ChEBI" id="CHEBI:29035"/>
    </cofactor>
    <cofactor evidence="6">
        <name>Fe(2+)</name>
        <dbReference type="ChEBI" id="CHEBI:29033"/>
    </cofactor>
    <text evidence="6">Binds 2 divalent metal cations per subunit. Has a high-affinity and a low affinity metal-binding site. The true nature of the physiological cofactor is under debate. The enzyme is active with cobalt, zinc, manganese or divalent iron ions. Most likely, methionine aminopeptidases function as mononuclear Fe(2+)-metalloproteases under physiological conditions, and the catalytically relevant metal-binding site has been assigned to the histidine-containing high-affinity site.</text>
</comment>
<dbReference type="Gene3D" id="3.90.230.10">
    <property type="entry name" value="Creatinase/methionine aminopeptidase superfamily"/>
    <property type="match status" value="1"/>
</dbReference>
<feature type="domain" description="Peptidase M24" evidence="8">
    <location>
        <begin position="13"/>
        <end position="241"/>
    </location>
</feature>
<comment type="catalytic activity">
    <reaction evidence="6 7">
        <text>Release of N-terminal amino acids, preferentially methionine, from peptides and arylamides.</text>
        <dbReference type="EC" id="3.4.11.18"/>
    </reaction>
</comment>
<dbReference type="GO" id="GO:0046872">
    <property type="term" value="F:metal ion binding"/>
    <property type="evidence" value="ECO:0007669"/>
    <property type="project" value="UniProtKB-UniRule"/>
</dbReference>
<sequence>MSGIVVKSYKEVEGIRKAGRLLAEVLDTARAACVPGRTTSELNDIIEGYILSHGAKPTFKGYRGFPAASCISLNHEVIHGIPGARRIKEGDLVKIDAGVTRKGFIADSAITVPVGEPSGEARALIEVTREALAAAVEYVRDGNRVGDLSNAIFETANKAGFEVVRDYFGHGTGIALHEEPNIPNFGQKGVGPLLQKGMTIAIEPMLNLGTGRVKLMDDNWTVVTADSRLSAHFEHTVAVTENGCEILTTNV</sequence>
<keyword evidence="2 6" id="KW-0031">Aminopeptidase</keyword>
<dbReference type="InterPro" id="IPR036005">
    <property type="entry name" value="Creatinase/aminopeptidase-like"/>
</dbReference>
<feature type="binding site" evidence="6">
    <location>
        <position position="234"/>
    </location>
    <ligand>
        <name>a divalent metal cation</name>
        <dbReference type="ChEBI" id="CHEBI:60240"/>
        <label>2</label>
        <note>catalytic</note>
    </ligand>
</feature>
<evidence type="ECO:0000256" key="5">
    <source>
        <dbReference type="ARBA" id="ARBA00022801"/>
    </source>
</evidence>
<name>A0A9D5QDD1_UNCW3</name>
<dbReference type="AlphaFoldDB" id="A0A9D5QDD1"/>
<comment type="function">
    <text evidence="1 6">Removes the N-terminal methionine from nascent proteins. The N-terminal methionine is often cleaved when the second residue in the primary sequence is small and uncharged (Met-Ala-, Cys, Gly, Pro, Ser, Thr, or Val). Requires deformylation of the N(alpha)-formylated initiator methionine before it can be hydrolyzed.</text>
</comment>
<feature type="binding site" evidence="6">
    <location>
        <position position="96"/>
    </location>
    <ligand>
        <name>a divalent metal cation</name>
        <dbReference type="ChEBI" id="CHEBI:60240"/>
        <label>1</label>
    </ligand>
</feature>
<comment type="subunit">
    <text evidence="6">Monomer.</text>
</comment>
<comment type="similarity">
    <text evidence="6">Belongs to the peptidase M24A family. Methionine aminopeptidase type 1 subfamily.</text>
</comment>
<dbReference type="PRINTS" id="PR00599">
    <property type="entry name" value="MAPEPTIDASE"/>
</dbReference>
<dbReference type="HAMAP" id="MF_01974">
    <property type="entry name" value="MetAP_1"/>
    <property type="match status" value="1"/>
</dbReference>
<protein>
    <recommendedName>
        <fullName evidence="6 7">Methionine aminopeptidase</fullName>
        <shortName evidence="6">MAP</shortName>
        <shortName evidence="6">MetAP</shortName>
        <ecNumber evidence="6 7">3.4.11.18</ecNumber>
    </recommendedName>
    <alternativeName>
        <fullName evidence="6">Peptidase M</fullName>
    </alternativeName>
</protein>
<evidence type="ECO:0000256" key="3">
    <source>
        <dbReference type="ARBA" id="ARBA00022670"/>
    </source>
</evidence>
<dbReference type="GO" id="GO:0004239">
    <property type="term" value="F:initiator methionyl aminopeptidase activity"/>
    <property type="evidence" value="ECO:0007669"/>
    <property type="project" value="UniProtKB-UniRule"/>
</dbReference>
<feature type="binding site" evidence="6">
    <location>
        <position position="177"/>
    </location>
    <ligand>
        <name>substrate</name>
    </ligand>
</feature>
<dbReference type="PANTHER" id="PTHR43330:SF27">
    <property type="entry name" value="METHIONINE AMINOPEPTIDASE"/>
    <property type="match status" value="1"/>
</dbReference>
<dbReference type="Proteomes" id="UP000630660">
    <property type="component" value="Unassembled WGS sequence"/>
</dbReference>
<keyword evidence="4 6" id="KW-0479">Metal-binding</keyword>
<evidence type="ECO:0000256" key="7">
    <source>
        <dbReference type="RuleBase" id="RU003653"/>
    </source>
</evidence>
<dbReference type="EC" id="3.4.11.18" evidence="6 7"/>
<dbReference type="GO" id="GO:0005829">
    <property type="term" value="C:cytosol"/>
    <property type="evidence" value="ECO:0007669"/>
    <property type="project" value="TreeGrafter"/>
</dbReference>
<gene>
    <name evidence="6 9" type="primary">map</name>
    <name evidence="9" type="ORF">GF359_10535</name>
</gene>
<evidence type="ECO:0000259" key="8">
    <source>
        <dbReference type="Pfam" id="PF00557"/>
    </source>
</evidence>
<dbReference type="NCBIfam" id="TIGR00500">
    <property type="entry name" value="met_pdase_I"/>
    <property type="match status" value="1"/>
</dbReference>
<keyword evidence="5 6" id="KW-0378">Hydrolase</keyword>
<dbReference type="EMBL" id="WJKJ01000345">
    <property type="protein sequence ID" value="MBD3365638.1"/>
    <property type="molecule type" value="Genomic_DNA"/>
</dbReference>
<dbReference type="Pfam" id="PF00557">
    <property type="entry name" value="Peptidase_M24"/>
    <property type="match status" value="1"/>
</dbReference>
<evidence type="ECO:0000256" key="4">
    <source>
        <dbReference type="ARBA" id="ARBA00022723"/>
    </source>
</evidence>
<evidence type="ECO:0000256" key="1">
    <source>
        <dbReference type="ARBA" id="ARBA00002521"/>
    </source>
</evidence>
<evidence type="ECO:0000313" key="9">
    <source>
        <dbReference type="EMBL" id="MBD3365638.1"/>
    </source>
</evidence>
<dbReference type="CDD" id="cd01086">
    <property type="entry name" value="MetAP1"/>
    <property type="match status" value="1"/>
</dbReference>
<feature type="binding site" evidence="6">
    <location>
        <position position="234"/>
    </location>
    <ligand>
        <name>a divalent metal cation</name>
        <dbReference type="ChEBI" id="CHEBI:60240"/>
        <label>1</label>
    </ligand>
</feature>